<evidence type="ECO:0000313" key="2">
    <source>
        <dbReference type="EMBL" id="CRH06494.1"/>
    </source>
</evidence>
<dbReference type="EMBL" id="LO017727">
    <property type="protein sequence ID" value="CRH06494.1"/>
    <property type="molecule type" value="Genomic_DNA"/>
</dbReference>
<keyword evidence="1" id="KW-0812">Transmembrane</keyword>
<keyword evidence="1" id="KW-0472">Membrane</keyword>
<dbReference type="AlphaFoldDB" id="A0A1S7LK03"/>
<keyword evidence="1" id="KW-1133">Transmembrane helix</keyword>
<feature type="transmembrane region" description="Helical" evidence="1">
    <location>
        <begin position="28"/>
        <end position="53"/>
    </location>
</feature>
<name>A0A1S7LK03_MAGMO</name>
<evidence type="ECO:0000256" key="1">
    <source>
        <dbReference type="SAM" id="Phobius"/>
    </source>
</evidence>
<gene>
    <name evidence="2" type="ORF">MAGMO_2334</name>
</gene>
<organism evidence="2">
    <name type="scientific">Magnetococcus massalia (strain MO-1)</name>
    <dbReference type="NCBI Taxonomy" id="451514"/>
    <lineage>
        <taxon>Bacteria</taxon>
        <taxon>Pseudomonadati</taxon>
        <taxon>Pseudomonadota</taxon>
        <taxon>Magnetococcia</taxon>
        <taxon>Magnetococcales</taxon>
        <taxon>Magnetococcaceae</taxon>
        <taxon>Magnetococcus</taxon>
    </lineage>
</organism>
<sequence>MSCTELGEIKLGRNYFDDGFEKYDVAEVLAVLLSLLVLVPVMVLLFPFLFLYVRMKNLIVGGRK</sequence>
<protein>
    <submittedName>
        <fullName evidence="2">Uncharacterized protein</fullName>
    </submittedName>
</protein>
<accession>A0A1S7LK03</accession>
<proteinExistence type="predicted"/>
<reference evidence="2" key="1">
    <citation type="submission" date="2015-04" db="EMBL/GenBank/DDBJ databases">
        <authorList>
            <person name="Syromyatnikov M.Y."/>
            <person name="Popov V.N."/>
        </authorList>
    </citation>
    <scope>NUCLEOTIDE SEQUENCE</scope>
    <source>
        <strain evidence="2">MO-1</strain>
    </source>
</reference>